<feature type="domain" description="Response regulatory" evidence="3">
    <location>
        <begin position="7"/>
        <end position="122"/>
    </location>
</feature>
<evidence type="ECO:0000313" key="4">
    <source>
        <dbReference type="EMBL" id="SDE96739.1"/>
    </source>
</evidence>
<dbReference type="Pfam" id="PF00072">
    <property type="entry name" value="Response_reg"/>
    <property type="match status" value="1"/>
</dbReference>
<evidence type="ECO:0000313" key="5">
    <source>
        <dbReference type="Proteomes" id="UP000199072"/>
    </source>
</evidence>
<dbReference type="InterPro" id="IPR011006">
    <property type="entry name" value="CheY-like_superfamily"/>
</dbReference>
<dbReference type="SUPFAM" id="SSF52172">
    <property type="entry name" value="CheY-like"/>
    <property type="match status" value="1"/>
</dbReference>
<accession>A0A1G7H9D9</accession>
<evidence type="ECO:0000256" key="1">
    <source>
        <dbReference type="ARBA" id="ARBA00022553"/>
    </source>
</evidence>
<sequence length="122" mass="13886">MNATPKRILVIDDDEDILEILNIIFQEEGYDVVLSNTGEAAEHIHIIHPDLILLDVRIEGSPKRGNEICAEIKDRYKEEPMPIILVSAETDLKMLANECGADLYINKPFDIFQLLNHVKSFL</sequence>
<dbReference type="InterPro" id="IPR001789">
    <property type="entry name" value="Sig_transdc_resp-reg_receiver"/>
</dbReference>
<keyword evidence="1 2" id="KW-0597">Phosphoprotein</keyword>
<dbReference type="PROSITE" id="PS50110">
    <property type="entry name" value="RESPONSE_REGULATORY"/>
    <property type="match status" value="1"/>
</dbReference>
<dbReference type="EMBL" id="FNAI01000011">
    <property type="protein sequence ID" value="SDE96739.1"/>
    <property type="molecule type" value="Genomic_DNA"/>
</dbReference>
<proteinExistence type="predicted"/>
<dbReference type="SMART" id="SM00448">
    <property type="entry name" value="REC"/>
    <property type="match status" value="1"/>
</dbReference>
<keyword evidence="5" id="KW-1185">Reference proteome</keyword>
<dbReference type="STRING" id="1391627.SAMN05216464_111112"/>
<dbReference type="RefSeq" id="WP_091152470.1">
    <property type="nucleotide sequence ID" value="NZ_FNAI01000011.1"/>
</dbReference>
<evidence type="ECO:0000256" key="2">
    <source>
        <dbReference type="PROSITE-ProRule" id="PRU00169"/>
    </source>
</evidence>
<gene>
    <name evidence="4" type="ORF">SAMN05216464_111112</name>
</gene>
<reference evidence="4 5" key="1">
    <citation type="submission" date="2016-10" db="EMBL/GenBank/DDBJ databases">
        <authorList>
            <person name="de Groot N.N."/>
        </authorList>
    </citation>
    <scope>NUCLEOTIDE SEQUENCE [LARGE SCALE GENOMIC DNA]</scope>
    <source>
        <strain evidence="4 5">47C3B</strain>
    </source>
</reference>
<dbReference type="AlphaFoldDB" id="A0A1G7H9D9"/>
<feature type="modified residue" description="4-aspartylphosphate" evidence="2">
    <location>
        <position position="55"/>
    </location>
</feature>
<dbReference type="Gene3D" id="3.40.50.2300">
    <property type="match status" value="1"/>
</dbReference>
<name>A0A1G7H9D9_9SPHI</name>
<evidence type="ECO:0000259" key="3">
    <source>
        <dbReference type="PROSITE" id="PS50110"/>
    </source>
</evidence>
<dbReference type="InterPro" id="IPR050595">
    <property type="entry name" value="Bact_response_regulator"/>
</dbReference>
<organism evidence="4 5">
    <name type="scientific">Mucilaginibacter pineti</name>
    <dbReference type="NCBI Taxonomy" id="1391627"/>
    <lineage>
        <taxon>Bacteria</taxon>
        <taxon>Pseudomonadati</taxon>
        <taxon>Bacteroidota</taxon>
        <taxon>Sphingobacteriia</taxon>
        <taxon>Sphingobacteriales</taxon>
        <taxon>Sphingobacteriaceae</taxon>
        <taxon>Mucilaginibacter</taxon>
    </lineage>
</organism>
<dbReference type="Proteomes" id="UP000199072">
    <property type="component" value="Unassembled WGS sequence"/>
</dbReference>
<dbReference type="GO" id="GO:0000160">
    <property type="term" value="P:phosphorelay signal transduction system"/>
    <property type="evidence" value="ECO:0007669"/>
    <property type="project" value="InterPro"/>
</dbReference>
<dbReference type="PANTHER" id="PTHR44591:SF3">
    <property type="entry name" value="RESPONSE REGULATORY DOMAIN-CONTAINING PROTEIN"/>
    <property type="match status" value="1"/>
</dbReference>
<protein>
    <submittedName>
        <fullName evidence="4">Two-component system, OmpR family, response regulator VicR</fullName>
    </submittedName>
</protein>
<dbReference type="PANTHER" id="PTHR44591">
    <property type="entry name" value="STRESS RESPONSE REGULATOR PROTEIN 1"/>
    <property type="match status" value="1"/>
</dbReference>
<dbReference type="OrthoDB" id="710898at2"/>